<gene>
    <name evidence="1" type="ORF">BSK56_09680</name>
</gene>
<sequence>MWVDRSAIADQHVTASTQEVMRHYLETGIHNNHVYIGSLHSFHGEPAMGWNVLEDWEGNNL</sequence>
<evidence type="ECO:0000313" key="2">
    <source>
        <dbReference type="Proteomes" id="UP000187412"/>
    </source>
</evidence>
<protein>
    <submittedName>
        <fullName evidence="1">Uncharacterized protein</fullName>
    </submittedName>
</protein>
<accession>A0ABX3HI51</accession>
<name>A0ABX3HI51_PAEBO</name>
<keyword evidence="2" id="KW-1185">Reference proteome</keyword>
<comment type="caution">
    <text evidence="1">The sequence shown here is derived from an EMBL/GenBank/DDBJ whole genome shotgun (WGS) entry which is preliminary data.</text>
</comment>
<organism evidence="1 2">
    <name type="scientific">Paenibacillus borealis</name>
    <dbReference type="NCBI Taxonomy" id="160799"/>
    <lineage>
        <taxon>Bacteria</taxon>
        <taxon>Bacillati</taxon>
        <taxon>Bacillota</taxon>
        <taxon>Bacilli</taxon>
        <taxon>Bacillales</taxon>
        <taxon>Paenibacillaceae</taxon>
        <taxon>Paenibacillus</taxon>
    </lineage>
</organism>
<dbReference type="Proteomes" id="UP000187412">
    <property type="component" value="Unassembled WGS sequence"/>
</dbReference>
<dbReference type="EMBL" id="MPTB01000010">
    <property type="protein sequence ID" value="OMD49092.1"/>
    <property type="molecule type" value="Genomic_DNA"/>
</dbReference>
<proteinExistence type="predicted"/>
<reference evidence="1 2" key="1">
    <citation type="submission" date="2016-10" db="EMBL/GenBank/DDBJ databases">
        <title>Paenibacillus species isolates.</title>
        <authorList>
            <person name="Beno S.M."/>
        </authorList>
    </citation>
    <scope>NUCLEOTIDE SEQUENCE [LARGE SCALE GENOMIC DNA]</scope>
    <source>
        <strain evidence="1 2">FSL H7-0744</strain>
    </source>
</reference>
<evidence type="ECO:0000313" key="1">
    <source>
        <dbReference type="EMBL" id="OMD49092.1"/>
    </source>
</evidence>